<sequence>MVFGQFGHHQSGVVKVQTQLAALQLIACGAKVLQDDRLLRLGRGIVVLGSQSPSAETIHRPPHECLQLGLDVHVEKRLLVINVQAGQNGLLLVRHGLDDQGCLHCAALGIAILNLSSVNVAAVVFPATRQIGQLDTDDLQVQLLQSVLQGAPEELRRKVQWWLLQCVRHRQILTLYSFPWPKSLRRSSATNPVPAAPSCQSRRIGHKTRRSWQLSMNNRAPISTTTLLPNESDYTNIMPAAPKQCNDGCAGSIFRFSSS</sequence>
<proteinExistence type="evidence at transcript level"/>
<organism evidence="1">
    <name type="scientific">Drosophila melanogaster</name>
    <name type="common">Fruit fly</name>
    <dbReference type="NCBI Taxonomy" id="7227"/>
    <lineage>
        <taxon>Eukaryota</taxon>
        <taxon>Metazoa</taxon>
        <taxon>Ecdysozoa</taxon>
        <taxon>Arthropoda</taxon>
        <taxon>Hexapoda</taxon>
        <taxon>Insecta</taxon>
        <taxon>Pterygota</taxon>
        <taxon>Neoptera</taxon>
        <taxon>Endopterygota</taxon>
        <taxon>Diptera</taxon>
        <taxon>Brachycera</taxon>
        <taxon>Muscomorpha</taxon>
        <taxon>Ephydroidea</taxon>
        <taxon>Drosophilidae</taxon>
        <taxon>Drosophila</taxon>
        <taxon>Sophophora</taxon>
    </lineage>
</organism>
<accession>Q8MT97</accession>
<evidence type="ECO:0000313" key="1">
    <source>
        <dbReference type="EMBL" id="AAM48327.1"/>
    </source>
</evidence>
<protein>
    <submittedName>
        <fullName evidence="1">GH07363p</fullName>
    </submittedName>
</protein>
<name>Q8MT97_DROME</name>
<reference evidence="1" key="1">
    <citation type="submission" date="2002-06" db="EMBL/GenBank/DDBJ databases">
        <authorList>
            <person name="Stapleton M."/>
            <person name="Brokstein P."/>
            <person name="Hong L."/>
            <person name="Agbayani A."/>
            <person name="Carlson J."/>
            <person name="Champe M."/>
            <person name="Chavez C."/>
            <person name="Dorsett V."/>
            <person name="Dresnek D."/>
            <person name="Farfan D."/>
            <person name="Frise E."/>
            <person name="George R."/>
            <person name="Gonzalez M."/>
            <person name="Guarin H."/>
            <person name="Kronmiller B."/>
            <person name="Li P."/>
            <person name="Liao G."/>
            <person name="Miranda A."/>
            <person name="Mungall C.J."/>
            <person name="Nunoo J."/>
            <person name="Pacleb J."/>
            <person name="Paragas V."/>
            <person name="Park S."/>
            <person name="Patel S."/>
            <person name="Phouanenavong S."/>
            <person name="Wan K."/>
            <person name="Yu C."/>
            <person name="Lewis S.E."/>
            <person name="Rubin G.M."/>
            <person name="Celniker S."/>
        </authorList>
    </citation>
    <scope>NUCLEOTIDE SEQUENCE</scope>
    <source>
        <strain evidence="1">Berkeley</strain>
    </source>
</reference>
<dbReference type="EMBL" id="AY118298">
    <property type="protein sequence ID" value="AAM48327.1"/>
    <property type="molecule type" value="mRNA"/>
</dbReference>
<dbReference type="AlphaFoldDB" id="Q8MT97"/>